<proteinExistence type="predicted"/>
<keyword evidence="4" id="KW-1185">Reference proteome</keyword>
<dbReference type="InterPro" id="IPR001461">
    <property type="entry name" value="Aspartic_peptidase_A1"/>
</dbReference>
<dbReference type="Gene3D" id="2.40.70.10">
    <property type="entry name" value="Acid Proteases"/>
    <property type="match status" value="2"/>
</dbReference>
<dbReference type="SUPFAM" id="SSF50630">
    <property type="entry name" value="Acid proteases"/>
    <property type="match status" value="1"/>
</dbReference>
<sequence length="432" mass="47978">MSPPLIALRNATPPNAHSFVQSCGTCFDACAMFAAMYNLIRTLAQGSRPRGSGSSTRGVEFKDKNEDCTGDETLEEGLGMYKSHFGFEMLGRIKTNVWRSVVKACVLLGDGDRDKATCTKISVDGRRRMSPPCRDDFVGNVVLWAYPESWNQWVKWGIFGVIYLRPHDTEEVGEGEEDEEEDEEGSWKSKCGWCFCNSTSKIPMSKSICHCRLLDMTKKRLVDCVLTNTDEDLQSFDSDETQPPSEDQRNDNETQDEVENDLYDDVECLQSTDGYSPNRYVNVPRFLFTCGSTSLLENLTSGAVGIAGLGRIDDVSKSLMYTPFITNPVSSITGPAGEPSYEYFIGVKSIRVNEKVVPLNATLLSINKKSGQGGTKISTVVPYTVMHATIYKAFTKAFINAAKAMKLGFSSSLRFRQTTCSNFNFTSKAYEL</sequence>
<evidence type="ECO:0000259" key="2">
    <source>
        <dbReference type="Pfam" id="PF14541"/>
    </source>
</evidence>
<feature type="domain" description="Xylanase inhibitor C-terminal" evidence="2">
    <location>
        <begin position="342"/>
        <end position="406"/>
    </location>
</feature>
<feature type="region of interest" description="Disordered" evidence="1">
    <location>
        <begin position="234"/>
        <end position="258"/>
    </location>
</feature>
<dbReference type="Proteomes" id="UP001419268">
    <property type="component" value="Unassembled WGS sequence"/>
</dbReference>
<protein>
    <recommendedName>
        <fullName evidence="2">Xylanase inhibitor C-terminal domain-containing protein</fullName>
    </recommendedName>
</protein>
<evidence type="ECO:0000256" key="1">
    <source>
        <dbReference type="SAM" id="MobiDB-lite"/>
    </source>
</evidence>
<name>A0AAP0HGX3_9MAGN</name>
<dbReference type="GO" id="GO:0006508">
    <property type="term" value="P:proteolysis"/>
    <property type="evidence" value="ECO:0007669"/>
    <property type="project" value="InterPro"/>
</dbReference>
<dbReference type="Pfam" id="PF14541">
    <property type="entry name" value="TAXi_C"/>
    <property type="match status" value="1"/>
</dbReference>
<dbReference type="InterPro" id="IPR023213">
    <property type="entry name" value="CAT-like_dom_sf"/>
</dbReference>
<dbReference type="InterPro" id="IPR032799">
    <property type="entry name" value="TAXi_C"/>
</dbReference>
<dbReference type="PANTHER" id="PTHR47965:SF103">
    <property type="entry name" value="EUKARYOTIC ASPARTYL PROTEASE FAMILY PROTEIN"/>
    <property type="match status" value="1"/>
</dbReference>
<dbReference type="InterPro" id="IPR021109">
    <property type="entry name" value="Peptidase_aspartic_dom_sf"/>
</dbReference>
<comment type="caution">
    <text evidence="3">The sequence shown here is derived from an EMBL/GenBank/DDBJ whole genome shotgun (WGS) entry which is preliminary data.</text>
</comment>
<evidence type="ECO:0000313" key="3">
    <source>
        <dbReference type="EMBL" id="KAK9083986.1"/>
    </source>
</evidence>
<reference evidence="3 4" key="1">
    <citation type="submission" date="2024-01" db="EMBL/GenBank/DDBJ databases">
        <title>Genome assemblies of Stephania.</title>
        <authorList>
            <person name="Yang L."/>
        </authorList>
    </citation>
    <scope>NUCLEOTIDE SEQUENCE [LARGE SCALE GENOMIC DNA]</scope>
    <source>
        <strain evidence="3">JXDWG</strain>
        <tissue evidence="3">Leaf</tissue>
    </source>
</reference>
<evidence type="ECO:0000313" key="4">
    <source>
        <dbReference type="Proteomes" id="UP001419268"/>
    </source>
</evidence>
<dbReference type="GO" id="GO:0004190">
    <property type="term" value="F:aspartic-type endopeptidase activity"/>
    <property type="evidence" value="ECO:0007669"/>
    <property type="project" value="InterPro"/>
</dbReference>
<dbReference type="Gene3D" id="3.30.559.10">
    <property type="entry name" value="Chloramphenicol acetyltransferase-like domain"/>
    <property type="match status" value="1"/>
</dbReference>
<gene>
    <name evidence="3" type="ORF">Scep_030457</name>
</gene>
<dbReference type="AlphaFoldDB" id="A0AAP0HGX3"/>
<dbReference type="EMBL" id="JBBNAG010000013">
    <property type="protein sequence ID" value="KAK9083986.1"/>
    <property type="molecule type" value="Genomic_DNA"/>
</dbReference>
<organism evidence="3 4">
    <name type="scientific">Stephania cephalantha</name>
    <dbReference type="NCBI Taxonomy" id="152367"/>
    <lineage>
        <taxon>Eukaryota</taxon>
        <taxon>Viridiplantae</taxon>
        <taxon>Streptophyta</taxon>
        <taxon>Embryophyta</taxon>
        <taxon>Tracheophyta</taxon>
        <taxon>Spermatophyta</taxon>
        <taxon>Magnoliopsida</taxon>
        <taxon>Ranunculales</taxon>
        <taxon>Menispermaceae</taxon>
        <taxon>Menispermoideae</taxon>
        <taxon>Cissampelideae</taxon>
        <taxon>Stephania</taxon>
    </lineage>
</organism>
<accession>A0AAP0HGX3</accession>
<dbReference type="PANTHER" id="PTHR47965">
    <property type="entry name" value="ASPARTYL PROTEASE-RELATED"/>
    <property type="match status" value="1"/>
</dbReference>